<dbReference type="PANTHER" id="PTHR16515">
    <property type="entry name" value="PR DOMAIN ZINC FINGER PROTEIN"/>
    <property type="match status" value="1"/>
</dbReference>
<dbReference type="Pfam" id="PF00096">
    <property type="entry name" value="zf-C2H2"/>
    <property type="match status" value="2"/>
</dbReference>
<dbReference type="FunFam" id="3.30.160.60:FF:003114">
    <property type="entry name" value="Uncharacterized protein"/>
    <property type="match status" value="1"/>
</dbReference>
<feature type="domain" description="C2H2-type" evidence="12">
    <location>
        <begin position="431"/>
        <end position="458"/>
    </location>
</feature>
<feature type="domain" description="C2H2-type" evidence="12">
    <location>
        <begin position="459"/>
        <end position="483"/>
    </location>
</feature>
<dbReference type="SUPFAM" id="SSF57667">
    <property type="entry name" value="beta-beta-alpha zinc fingers"/>
    <property type="match status" value="3"/>
</dbReference>
<dbReference type="GO" id="GO:0005634">
    <property type="term" value="C:nucleus"/>
    <property type="evidence" value="ECO:0007669"/>
    <property type="project" value="UniProtKB-SubCell"/>
</dbReference>
<dbReference type="SMART" id="SM00355">
    <property type="entry name" value="ZnF_C2H2"/>
    <property type="match status" value="6"/>
</dbReference>
<dbReference type="GO" id="GO:0010468">
    <property type="term" value="P:regulation of gene expression"/>
    <property type="evidence" value="ECO:0007669"/>
    <property type="project" value="TreeGrafter"/>
</dbReference>
<dbReference type="Pfam" id="PF21549">
    <property type="entry name" value="PRDM2_PR"/>
    <property type="match status" value="1"/>
</dbReference>
<dbReference type="InterPro" id="IPR001214">
    <property type="entry name" value="SET_dom"/>
</dbReference>
<dbReference type="InterPro" id="IPR050331">
    <property type="entry name" value="Zinc_finger"/>
</dbReference>
<evidence type="ECO:0000256" key="10">
    <source>
        <dbReference type="ARBA" id="ARBA00023242"/>
    </source>
</evidence>
<keyword evidence="5 11" id="KW-0863">Zinc-finger</keyword>
<comment type="caution">
    <text evidence="14">The sequence shown here is derived from an EMBL/GenBank/DDBJ whole genome shotgun (WGS) entry which is preliminary data.</text>
</comment>
<comment type="subcellular location">
    <subcellularLocation>
        <location evidence="1">Nucleus</location>
    </subcellularLocation>
</comment>
<keyword evidence="8" id="KW-0238">DNA-binding</keyword>
<evidence type="ECO:0000256" key="11">
    <source>
        <dbReference type="PROSITE-ProRule" id="PRU00042"/>
    </source>
</evidence>
<evidence type="ECO:0000256" key="1">
    <source>
        <dbReference type="ARBA" id="ARBA00004123"/>
    </source>
</evidence>
<keyword evidence="3" id="KW-0479">Metal-binding</keyword>
<dbReference type="STRING" id="151549.A0A4C1XRK7"/>
<evidence type="ECO:0000256" key="8">
    <source>
        <dbReference type="ARBA" id="ARBA00023125"/>
    </source>
</evidence>
<evidence type="ECO:0000256" key="9">
    <source>
        <dbReference type="ARBA" id="ARBA00023163"/>
    </source>
</evidence>
<organism evidence="14 15">
    <name type="scientific">Eumeta variegata</name>
    <name type="common">Bagworm moth</name>
    <name type="synonym">Eumeta japonica</name>
    <dbReference type="NCBI Taxonomy" id="151549"/>
    <lineage>
        <taxon>Eukaryota</taxon>
        <taxon>Metazoa</taxon>
        <taxon>Ecdysozoa</taxon>
        <taxon>Arthropoda</taxon>
        <taxon>Hexapoda</taxon>
        <taxon>Insecta</taxon>
        <taxon>Pterygota</taxon>
        <taxon>Neoptera</taxon>
        <taxon>Endopterygota</taxon>
        <taxon>Lepidoptera</taxon>
        <taxon>Glossata</taxon>
        <taxon>Ditrysia</taxon>
        <taxon>Tineoidea</taxon>
        <taxon>Psychidae</taxon>
        <taxon>Oiketicinae</taxon>
        <taxon>Eumeta</taxon>
    </lineage>
</organism>
<dbReference type="FunFam" id="3.30.160.60:FF:002127">
    <property type="entry name" value="Uncharacterized protein"/>
    <property type="match status" value="1"/>
</dbReference>
<dbReference type="GO" id="GO:0008270">
    <property type="term" value="F:zinc ion binding"/>
    <property type="evidence" value="ECO:0007669"/>
    <property type="project" value="UniProtKB-KW"/>
</dbReference>
<evidence type="ECO:0000256" key="3">
    <source>
        <dbReference type="ARBA" id="ARBA00022723"/>
    </source>
</evidence>
<dbReference type="GO" id="GO:0003677">
    <property type="term" value="F:DNA binding"/>
    <property type="evidence" value="ECO:0007669"/>
    <property type="project" value="UniProtKB-KW"/>
</dbReference>
<name>A0A4C1XRK7_EUMVA</name>
<dbReference type="EMBL" id="BGZK01000936">
    <property type="protein sequence ID" value="GBP65683.1"/>
    <property type="molecule type" value="Genomic_DNA"/>
</dbReference>
<protein>
    <submittedName>
        <fullName evidence="14">Uncharacterized protein</fullName>
    </submittedName>
</protein>
<keyword evidence="4" id="KW-0677">Repeat</keyword>
<reference evidence="14 15" key="1">
    <citation type="journal article" date="2019" name="Commun. Biol.">
        <title>The bagworm genome reveals a unique fibroin gene that provides high tensile strength.</title>
        <authorList>
            <person name="Kono N."/>
            <person name="Nakamura H."/>
            <person name="Ohtoshi R."/>
            <person name="Tomita M."/>
            <person name="Numata K."/>
            <person name="Arakawa K."/>
        </authorList>
    </citation>
    <scope>NUCLEOTIDE SEQUENCE [LARGE SCALE GENOMIC DNA]</scope>
</reference>
<evidence type="ECO:0000313" key="14">
    <source>
        <dbReference type="EMBL" id="GBP65683.1"/>
    </source>
</evidence>
<feature type="domain" description="C2H2-type" evidence="12">
    <location>
        <begin position="319"/>
        <end position="346"/>
    </location>
</feature>
<accession>A0A4C1XRK7</accession>
<dbReference type="Gene3D" id="2.170.270.10">
    <property type="entry name" value="SET domain"/>
    <property type="match status" value="1"/>
</dbReference>
<dbReference type="GO" id="GO:0008276">
    <property type="term" value="F:protein methyltransferase activity"/>
    <property type="evidence" value="ECO:0007669"/>
    <property type="project" value="UniProtKB-ARBA"/>
</dbReference>
<dbReference type="InterPro" id="IPR046341">
    <property type="entry name" value="SET_dom_sf"/>
</dbReference>
<feature type="domain" description="C2H2-type" evidence="12">
    <location>
        <begin position="375"/>
        <end position="402"/>
    </location>
</feature>
<evidence type="ECO:0000313" key="15">
    <source>
        <dbReference type="Proteomes" id="UP000299102"/>
    </source>
</evidence>
<feature type="domain" description="C2H2-type" evidence="12">
    <location>
        <begin position="403"/>
        <end position="430"/>
    </location>
</feature>
<dbReference type="GO" id="GO:0008757">
    <property type="term" value="F:S-adenosylmethionine-dependent methyltransferase activity"/>
    <property type="evidence" value="ECO:0007669"/>
    <property type="project" value="UniProtKB-ARBA"/>
</dbReference>
<evidence type="ECO:0000256" key="4">
    <source>
        <dbReference type="ARBA" id="ARBA00022737"/>
    </source>
</evidence>
<dbReference type="PROSITE" id="PS50157">
    <property type="entry name" value="ZINC_FINGER_C2H2_2"/>
    <property type="match status" value="6"/>
</dbReference>
<dbReference type="FunFam" id="3.30.160.60:FF:002514">
    <property type="entry name" value="Uncharacterized protein"/>
    <property type="match status" value="1"/>
</dbReference>
<dbReference type="Pfam" id="PF13909">
    <property type="entry name" value="zf-H2C2_5"/>
    <property type="match status" value="3"/>
</dbReference>
<evidence type="ECO:0000256" key="6">
    <source>
        <dbReference type="ARBA" id="ARBA00022833"/>
    </source>
</evidence>
<dbReference type="SUPFAM" id="SSF82199">
    <property type="entry name" value="SET domain"/>
    <property type="match status" value="1"/>
</dbReference>
<dbReference type="FunFam" id="3.30.160.60:FF:003288">
    <property type="entry name" value="Uncharacterized protein"/>
    <property type="match status" value="2"/>
</dbReference>
<sequence length="483" mass="56192">MYPVAKLDYPAPDQQYPFQNYYNVELDDYVYCEFCEEDVYEYCTTHGPLLEVPDEVPSEEDLRLSGLPWAALTLPRDALYIAPSTMPGGALGVYAAMDLPARVSFGPYRGWRRAPGTSASQPYAWAVLDSAQRPVCEVDASDPQRSNWLRYVNCARHQRHQNLVAYQYRRNIYYRTIKPIPKYTELLVYLGSDVAYWLGVHVCSYAYMNAVAYNDKPALGTAIMNDDLKNNIDENNEIHNYKTTLKPTAVDRNVDENVTREKNEKIIEENPTNNKETMMYSESCYTVKTHINNTTAKRALKTDKSNIHYIHTHMSEKAFKCDRCEYSTTQKSHLQRHIRTHTGERPFKCERCEYSTTQKIHLQTHIRTHTGEKPFKCDRCEYSATTKSNLQKHIRTHTGERPFKCERCEYSATQKNVLQTHIRTHTGERPFKCDRCEYSATQKSNIQKHIRIHTGERPFKCDRCEFSATQKSDLQRHIRTHTG</sequence>
<evidence type="ECO:0000256" key="7">
    <source>
        <dbReference type="ARBA" id="ARBA00023015"/>
    </source>
</evidence>
<dbReference type="InterPro" id="IPR036236">
    <property type="entry name" value="Znf_C2H2_sf"/>
</dbReference>
<dbReference type="PROSITE" id="PS50280">
    <property type="entry name" value="SET"/>
    <property type="match status" value="1"/>
</dbReference>
<dbReference type="GO" id="GO:0008170">
    <property type="term" value="F:N-methyltransferase activity"/>
    <property type="evidence" value="ECO:0007669"/>
    <property type="project" value="UniProtKB-ARBA"/>
</dbReference>
<evidence type="ECO:0000259" key="12">
    <source>
        <dbReference type="PROSITE" id="PS50157"/>
    </source>
</evidence>
<dbReference type="PANTHER" id="PTHR16515:SF49">
    <property type="entry name" value="GASTRULA ZINC FINGER PROTEIN XLCGF49.1-LIKE-RELATED"/>
    <property type="match status" value="1"/>
</dbReference>
<keyword evidence="7" id="KW-0805">Transcription regulation</keyword>
<evidence type="ECO:0000259" key="13">
    <source>
        <dbReference type="PROSITE" id="PS50280"/>
    </source>
</evidence>
<dbReference type="InterPro" id="IPR013087">
    <property type="entry name" value="Znf_C2H2_type"/>
</dbReference>
<keyword evidence="9" id="KW-0804">Transcription</keyword>
<gene>
    <name evidence="14" type="ORF">EVAR_98396_1</name>
</gene>
<dbReference type="Gene3D" id="3.30.160.60">
    <property type="entry name" value="Classic Zinc Finger"/>
    <property type="match status" value="6"/>
</dbReference>
<keyword evidence="15" id="KW-1185">Reference proteome</keyword>
<dbReference type="FunFam" id="3.30.160.60:FF:002069">
    <property type="entry name" value="Uncharacterized protein"/>
    <property type="match status" value="1"/>
</dbReference>
<feature type="domain" description="SET" evidence="13">
    <location>
        <begin position="77"/>
        <end position="191"/>
    </location>
</feature>
<comment type="similarity">
    <text evidence="2">Belongs to the krueppel C2H2-type zinc-finger protein family.</text>
</comment>
<proteinExistence type="inferred from homology"/>
<keyword evidence="6" id="KW-0862">Zinc</keyword>
<keyword evidence="10" id="KW-0539">Nucleus</keyword>
<dbReference type="AlphaFoldDB" id="A0A4C1XRK7"/>
<dbReference type="Proteomes" id="UP000299102">
    <property type="component" value="Unassembled WGS sequence"/>
</dbReference>
<dbReference type="OrthoDB" id="40579at2759"/>
<evidence type="ECO:0000256" key="2">
    <source>
        <dbReference type="ARBA" id="ARBA00006991"/>
    </source>
</evidence>
<evidence type="ECO:0000256" key="5">
    <source>
        <dbReference type="ARBA" id="ARBA00022771"/>
    </source>
</evidence>
<feature type="domain" description="C2H2-type" evidence="12">
    <location>
        <begin position="347"/>
        <end position="374"/>
    </location>
</feature>